<dbReference type="GO" id="GO:0005737">
    <property type="term" value="C:cytoplasm"/>
    <property type="evidence" value="ECO:0007669"/>
    <property type="project" value="UniProtKB-SubCell"/>
</dbReference>
<dbReference type="PANTHER" id="PTHR28081">
    <property type="entry name" value="DAMAGE-REGULATED IMPORT FACILITATOR 1-RELATED"/>
    <property type="match status" value="1"/>
</dbReference>
<keyword evidence="4" id="KW-0963">Cytoplasm</keyword>
<dbReference type="GO" id="GO:0008104">
    <property type="term" value="P:intracellular protein localization"/>
    <property type="evidence" value="ECO:0007669"/>
    <property type="project" value="TreeGrafter"/>
</dbReference>
<name>A0A6G1HJW7_9PEZI</name>
<dbReference type="InterPro" id="IPR013900">
    <property type="entry name" value="RNR_inhibitor"/>
</dbReference>
<keyword evidence="8" id="KW-1185">Reference proteome</keyword>
<protein>
    <submittedName>
        <fullName evidence="7">Uncharacterized protein</fullName>
    </submittedName>
</protein>
<dbReference type="AlphaFoldDB" id="A0A6G1HJW7"/>
<sequence>MPSATSTHRNKRPYQPSITSFFSPVDADTFRSQAAPPPSAPVLPDAVQASLLTVGMRIRKAVPEGYKTHKTTAAKSLDSTSERDIGMLRAPPQRPRELVPYCGLLKVGGMEQSVDGFGEEWMGSQESNVSVQEEDAVKGARKRCADDEDEDEDGDKDEEIVDPVEGRVYAQMRRRVQRPAATEDFEEAEFLMDEGEVGV</sequence>
<feature type="compositionally biased region" description="Acidic residues" evidence="6">
    <location>
        <begin position="146"/>
        <end position="162"/>
    </location>
</feature>
<feature type="region of interest" description="Disordered" evidence="6">
    <location>
        <begin position="122"/>
        <end position="162"/>
    </location>
</feature>
<evidence type="ECO:0000256" key="2">
    <source>
        <dbReference type="ARBA" id="ARBA00004496"/>
    </source>
</evidence>
<evidence type="ECO:0000256" key="3">
    <source>
        <dbReference type="ARBA" id="ARBA00005459"/>
    </source>
</evidence>
<evidence type="ECO:0000256" key="6">
    <source>
        <dbReference type="SAM" id="MobiDB-lite"/>
    </source>
</evidence>
<evidence type="ECO:0000256" key="1">
    <source>
        <dbReference type="ARBA" id="ARBA00004123"/>
    </source>
</evidence>
<comment type="similarity">
    <text evidence="3">Belongs to the DIF1/spd1 family.</text>
</comment>
<dbReference type="GO" id="GO:0005634">
    <property type="term" value="C:nucleus"/>
    <property type="evidence" value="ECO:0007669"/>
    <property type="project" value="UniProtKB-SubCell"/>
</dbReference>
<gene>
    <name evidence="7" type="ORF">EJ06DRAFT_551674</name>
</gene>
<evidence type="ECO:0000313" key="7">
    <source>
        <dbReference type="EMBL" id="KAF2396282.1"/>
    </source>
</evidence>
<dbReference type="GO" id="GO:1990846">
    <property type="term" value="F:ribonucleoside-diphosphate reductase inhibitor activity"/>
    <property type="evidence" value="ECO:0007669"/>
    <property type="project" value="TreeGrafter"/>
</dbReference>
<organism evidence="7 8">
    <name type="scientific">Trichodelitschia bisporula</name>
    <dbReference type="NCBI Taxonomy" id="703511"/>
    <lineage>
        <taxon>Eukaryota</taxon>
        <taxon>Fungi</taxon>
        <taxon>Dikarya</taxon>
        <taxon>Ascomycota</taxon>
        <taxon>Pezizomycotina</taxon>
        <taxon>Dothideomycetes</taxon>
        <taxon>Dothideomycetes incertae sedis</taxon>
        <taxon>Phaeotrichales</taxon>
        <taxon>Phaeotrichaceae</taxon>
        <taxon>Trichodelitschia</taxon>
    </lineage>
</organism>
<reference evidence="7" key="1">
    <citation type="journal article" date="2020" name="Stud. Mycol.">
        <title>101 Dothideomycetes genomes: a test case for predicting lifestyles and emergence of pathogens.</title>
        <authorList>
            <person name="Haridas S."/>
            <person name="Albert R."/>
            <person name="Binder M."/>
            <person name="Bloem J."/>
            <person name="Labutti K."/>
            <person name="Salamov A."/>
            <person name="Andreopoulos B."/>
            <person name="Baker S."/>
            <person name="Barry K."/>
            <person name="Bills G."/>
            <person name="Bluhm B."/>
            <person name="Cannon C."/>
            <person name="Castanera R."/>
            <person name="Culley D."/>
            <person name="Daum C."/>
            <person name="Ezra D."/>
            <person name="Gonzalez J."/>
            <person name="Henrissat B."/>
            <person name="Kuo A."/>
            <person name="Liang C."/>
            <person name="Lipzen A."/>
            <person name="Lutzoni F."/>
            <person name="Magnuson J."/>
            <person name="Mondo S."/>
            <person name="Nolan M."/>
            <person name="Ohm R."/>
            <person name="Pangilinan J."/>
            <person name="Park H.-J."/>
            <person name="Ramirez L."/>
            <person name="Alfaro M."/>
            <person name="Sun H."/>
            <person name="Tritt A."/>
            <person name="Yoshinaga Y."/>
            <person name="Zwiers L.-H."/>
            <person name="Turgeon B."/>
            <person name="Goodwin S."/>
            <person name="Spatafora J."/>
            <person name="Crous P."/>
            <person name="Grigoriev I."/>
        </authorList>
    </citation>
    <scope>NUCLEOTIDE SEQUENCE</scope>
    <source>
        <strain evidence="7">CBS 262.69</strain>
    </source>
</reference>
<dbReference type="PANTHER" id="PTHR28081:SF1">
    <property type="entry name" value="DAMAGE-REGULATED IMPORT FACILITATOR 1"/>
    <property type="match status" value="1"/>
</dbReference>
<evidence type="ECO:0000256" key="4">
    <source>
        <dbReference type="ARBA" id="ARBA00022490"/>
    </source>
</evidence>
<dbReference type="OrthoDB" id="4072855at2759"/>
<dbReference type="EMBL" id="ML996707">
    <property type="protein sequence ID" value="KAF2396282.1"/>
    <property type="molecule type" value="Genomic_DNA"/>
</dbReference>
<proteinExistence type="inferred from homology"/>
<evidence type="ECO:0000313" key="8">
    <source>
        <dbReference type="Proteomes" id="UP000799640"/>
    </source>
</evidence>
<evidence type="ECO:0000256" key="5">
    <source>
        <dbReference type="ARBA" id="ARBA00023242"/>
    </source>
</evidence>
<dbReference type="Proteomes" id="UP000799640">
    <property type="component" value="Unassembled WGS sequence"/>
</dbReference>
<keyword evidence="5" id="KW-0539">Nucleus</keyword>
<accession>A0A6G1HJW7</accession>
<dbReference type="Pfam" id="PF08591">
    <property type="entry name" value="RNR_inhib"/>
    <property type="match status" value="1"/>
</dbReference>
<comment type="subcellular location">
    <subcellularLocation>
        <location evidence="2">Cytoplasm</location>
    </subcellularLocation>
    <subcellularLocation>
        <location evidence="1">Nucleus</location>
    </subcellularLocation>
</comment>